<accession>A0A096AAC0</accession>
<dbReference type="PANTHER" id="PTHR12835">
    <property type="entry name" value="BIOTIN PROTEIN LIGASE"/>
    <property type="match status" value="1"/>
</dbReference>
<evidence type="ECO:0000256" key="1">
    <source>
        <dbReference type="ARBA" id="ARBA00022598"/>
    </source>
</evidence>
<keyword evidence="1 3" id="KW-0436">Ligase</keyword>
<proteinExistence type="predicted"/>
<dbReference type="GO" id="GO:0005737">
    <property type="term" value="C:cytoplasm"/>
    <property type="evidence" value="ECO:0007669"/>
    <property type="project" value="TreeGrafter"/>
</dbReference>
<evidence type="ECO:0000259" key="2">
    <source>
        <dbReference type="PROSITE" id="PS51733"/>
    </source>
</evidence>
<gene>
    <name evidence="3" type="ORF">HMPREF0647_08110</name>
</gene>
<dbReference type="GeneID" id="78529661"/>
<evidence type="ECO:0000313" key="4">
    <source>
        <dbReference type="Proteomes" id="UP000029525"/>
    </source>
</evidence>
<comment type="caution">
    <text evidence="3">The sequence shown here is derived from an EMBL/GenBank/DDBJ whole genome shotgun (WGS) entry which is preliminary data.</text>
</comment>
<dbReference type="InterPro" id="IPR004143">
    <property type="entry name" value="BPL_LPL_catalytic"/>
</dbReference>
<sequence>MGLFQAIKSKFISKQSTPTDYKVVQLTSVDSTNTYLRTYTPEEGEKMTIVIADYQTAGRGQGTNEWESENGKNLLFSVLVHPSRIPLRQQFLLAEAGALALKEVINQYVPEDITLKWPNDIYWKDKKLSGTLIETKLSGGHIKDFVLGVGLNVNQTDFKSDAPNPISLCGILGHEVDRETLLTEIVTAFRKYFNYIEHSEYDGISGLYHESLYRKKGFYQYKDQNGYFEGAIVEVEDDGHLVLRTREGMVNSYLFKEVEFVL</sequence>
<dbReference type="NCBIfam" id="TIGR00121">
    <property type="entry name" value="birA_ligase"/>
    <property type="match status" value="1"/>
</dbReference>
<dbReference type="RefSeq" id="WP_004338875.1">
    <property type="nucleotide sequence ID" value="NZ_JRNQ01000051.1"/>
</dbReference>
<dbReference type="InterPro" id="IPR004408">
    <property type="entry name" value="Biotin_CoA_COase_ligase"/>
</dbReference>
<dbReference type="SUPFAM" id="SSF55681">
    <property type="entry name" value="Class II aaRS and biotin synthetases"/>
    <property type="match status" value="1"/>
</dbReference>
<dbReference type="PANTHER" id="PTHR12835:SF5">
    <property type="entry name" value="BIOTIN--PROTEIN LIGASE"/>
    <property type="match status" value="1"/>
</dbReference>
<dbReference type="CDD" id="cd16442">
    <property type="entry name" value="BPL"/>
    <property type="match status" value="1"/>
</dbReference>
<dbReference type="Gene3D" id="3.30.930.10">
    <property type="entry name" value="Bira Bifunctional Protein, Domain 2"/>
    <property type="match status" value="1"/>
</dbReference>
<evidence type="ECO:0000313" key="3">
    <source>
        <dbReference type="EMBL" id="KGF44078.1"/>
    </source>
</evidence>
<dbReference type="InterPro" id="IPR045864">
    <property type="entry name" value="aa-tRNA-synth_II/BPL/LPL"/>
</dbReference>
<dbReference type="PROSITE" id="PS51733">
    <property type="entry name" value="BPL_LPL_CATALYTIC"/>
    <property type="match status" value="1"/>
</dbReference>
<dbReference type="AlphaFoldDB" id="A0A096AAC0"/>
<dbReference type="OrthoDB" id="9807064at2"/>
<dbReference type="Pfam" id="PF03099">
    <property type="entry name" value="BPL_LplA_LipB"/>
    <property type="match status" value="1"/>
</dbReference>
<name>A0A096AAC0_9BACT</name>
<dbReference type="GO" id="GO:0004077">
    <property type="term" value="F:biotin--[biotin carboxyl-carrier protein] ligase activity"/>
    <property type="evidence" value="ECO:0007669"/>
    <property type="project" value="InterPro"/>
</dbReference>
<reference evidence="3 4" key="1">
    <citation type="submission" date="2014-07" db="EMBL/GenBank/DDBJ databases">
        <authorList>
            <person name="McCorrison J."/>
            <person name="Sanka R."/>
            <person name="Torralba M."/>
            <person name="Gillis M."/>
            <person name="Haft D.H."/>
            <person name="Methe B."/>
            <person name="Sutton G."/>
            <person name="Nelson K.E."/>
        </authorList>
    </citation>
    <scope>NUCLEOTIDE SEQUENCE [LARGE SCALE GENOMIC DNA]</scope>
    <source>
        <strain evidence="3 4">DNF00320</strain>
    </source>
</reference>
<protein>
    <submittedName>
        <fullName evidence="3">Biotin--acetyl-CoA-carboxylase ligase</fullName>
    </submittedName>
</protein>
<dbReference type="EMBL" id="JRNQ01000051">
    <property type="protein sequence ID" value="KGF44078.1"/>
    <property type="molecule type" value="Genomic_DNA"/>
</dbReference>
<dbReference type="Proteomes" id="UP000029525">
    <property type="component" value="Unassembled WGS sequence"/>
</dbReference>
<organism evidence="3 4">
    <name type="scientific">Prevotella bivia DNF00320</name>
    <dbReference type="NCBI Taxonomy" id="1401068"/>
    <lineage>
        <taxon>Bacteria</taxon>
        <taxon>Pseudomonadati</taxon>
        <taxon>Bacteroidota</taxon>
        <taxon>Bacteroidia</taxon>
        <taxon>Bacteroidales</taxon>
        <taxon>Prevotellaceae</taxon>
        <taxon>Prevotella</taxon>
    </lineage>
</organism>
<feature type="domain" description="BPL/LPL catalytic" evidence="2">
    <location>
        <begin position="18"/>
        <end position="197"/>
    </location>
</feature>